<feature type="non-terminal residue" evidence="4">
    <location>
        <position position="194"/>
    </location>
</feature>
<dbReference type="InterPro" id="IPR042185">
    <property type="entry name" value="Serpin_sf_2"/>
</dbReference>
<protein>
    <submittedName>
        <fullName evidence="4">Serine proteinase inhibitor</fullName>
    </submittedName>
</protein>
<dbReference type="SUPFAM" id="SSF56574">
    <property type="entry name" value="Serpins"/>
    <property type="match status" value="1"/>
</dbReference>
<dbReference type="PANTHER" id="PTHR11461">
    <property type="entry name" value="SERINE PROTEASE INHIBITOR, SERPIN"/>
    <property type="match status" value="1"/>
</dbReference>
<dbReference type="Gene3D" id="2.30.39.10">
    <property type="entry name" value="Alpha-1-antitrypsin, domain 1"/>
    <property type="match status" value="1"/>
</dbReference>
<dbReference type="InterPro" id="IPR000215">
    <property type="entry name" value="Serpin_fam"/>
</dbReference>
<dbReference type="InterPro" id="IPR042178">
    <property type="entry name" value="Serpin_sf_1"/>
</dbReference>
<feature type="non-terminal residue" evidence="4">
    <location>
        <position position="1"/>
    </location>
</feature>
<keyword evidence="5" id="KW-1185">Reference proteome</keyword>
<proteinExistence type="inferred from homology"/>
<evidence type="ECO:0000256" key="2">
    <source>
        <dbReference type="RuleBase" id="RU000411"/>
    </source>
</evidence>
<evidence type="ECO:0000256" key="1">
    <source>
        <dbReference type="ARBA" id="ARBA00009500"/>
    </source>
</evidence>
<gene>
    <name evidence="4" type="ORF">ANCDUO_20837</name>
</gene>
<reference evidence="4 5" key="1">
    <citation type="submission" date="2013-12" db="EMBL/GenBank/DDBJ databases">
        <title>Draft genome of the parsitic nematode Ancylostoma duodenale.</title>
        <authorList>
            <person name="Mitreva M."/>
        </authorList>
    </citation>
    <scope>NUCLEOTIDE SEQUENCE [LARGE SCALE GENOMIC DNA]</scope>
    <source>
        <strain evidence="4 5">Zhejiang</strain>
    </source>
</reference>
<dbReference type="InterPro" id="IPR036186">
    <property type="entry name" value="Serpin_sf"/>
</dbReference>
<comment type="similarity">
    <text evidence="1 2">Belongs to the serpin family.</text>
</comment>
<dbReference type="GO" id="GO:0004867">
    <property type="term" value="F:serine-type endopeptidase inhibitor activity"/>
    <property type="evidence" value="ECO:0007669"/>
    <property type="project" value="InterPro"/>
</dbReference>
<dbReference type="OrthoDB" id="9518664at2759"/>
<dbReference type="PANTHER" id="PTHR11461:SF211">
    <property type="entry name" value="GH10112P-RELATED"/>
    <property type="match status" value="1"/>
</dbReference>
<organism evidence="4 5">
    <name type="scientific">Ancylostoma duodenale</name>
    <dbReference type="NCBI Taxonomy" id="51022"/>
    <lineage>
        <taxon>Eukaryota</taxon>
        <taxon>Metazoa</taxon>
        <taxon>Ecdysozoa</taxon>
        <taxon>Nematoda</taxon>
        <taxon>Chromadorea</taxon>
        <taxon>Rhabditida</taxon>
        <taxon>Rhabditina</taxon>
        <taxon>Rhabditomorpha</taxon>
        <taxon>Strongyloidea</taxon>
        <taxon>Ancylostomatidae</taxon>
        <taxon>Ancylostomatinae</taxon>
        <taxon>Ancylostoma</taxon>
    </lineage>
</organism>
<evidence type="ECO:0000259" key="3">
    <source>
        <dbReference type="SMART" id="SM00093"/>
    </source>
</evidence>
<accession>A0A0C2FQY3</accession>
<name>A0A0C2FQY3_9BILA</name>
<dbReference type="AlphaFoldDB" id="A0A0C2FQY3"/>
<evidence type="ECO:0000313" key="4">
    <source>
        <dbReference type="EMBL" id="KIH49089.1"/>
    </source>
</evidence>
<dbReference type="GO" id="GO:0005615">
    <property type="term" value="C:extracellular space"/>
    <property type="evidence" value="ECO:0007669"/>
    <property type="project" value="InterPro"/>
</dbReference>
<sequence length="194" mass="22010">LFCNLCLQKIDAFVSQNTAGKIKNLITEDTVRDAFSLIVNAVYFTAKWEHGFSKDSTSNKTFYSTENAKKEIQFLNEYYANRYYAEDADMQVLSLRYKDTSYAMNIILPKKRFGLDALRKKLNGAGIQKMLSKLSRTFVWISIPKMKIETDFKLKKALIAMGITEMFSDSADLTGISKEPSLKVSGAAHRAIIE</sequence>
<dbReference type="SMART" id="SM00093">
    <property type="entry name" value="SERPIN"/>
    <property type="match status" value="1"/>
</dbReference>
<evidence type="ECO:0000313" key="5">
    <source>
        <dbReference type="Proteomes" id="UP000054047"/>
    </source>
</evidence>
<dbReference type="InterPro" id="IPR023796">
    <property type="entry name" value="Serpin_dom"/>
</dbReference>
<dbReference type="Pfam" id="PF00079">
    <property type="entry name" value="Serpin"/>
    <property type="match status" value="1"/>
</dbReference>
<dbReference type="Proteomes" id="UP000054047">
    <property type="component" value="Unassembled WGS sequence"/>
</dbReference>
<dbReference type="EMBL" id="KN755136">
    <property type="protein sequence ID" value="KIH49089.1"/>
    <property type="molecule type" value="Genomic_DNA"/>
</dbReference>
<dbReference type="Gene3D" id="3.30.497.10">
    <property type="entry name" value="Antithrombin, subunit I, domain 2"/>
    <property type="match status" value="1"/>
</dbReference>
<feature type="domain" description="Serpin" evidence="3">
    <location>
        <begin position="1"/>
        <end position="194"/>
    </location>
</feature>